<name>A0ABQ9K698_9CUCU</name>
<evidence type="ECO:0000313" key="3">
    <source>
        <dbReference type="Proteomes" id="UP001162164"/>
    </source>
</evidence>
<protein>
    <submittedName>
        <fullName evidence="2">Uncharacterized protein</fullName>
    </submittedName>
</protein>
<organism evidence="2 3">
    <name type="scientific">Molorchus minor</name>
    <dbReference type="NCBI Taxonomy" id="1323400"/>
    <lineage>
        <taxon>Eukaryota</taxon>
        <taxon>Metazoa</taxon>
        <taxon>Ecdysozoa</taxon>
        <taxon>Arthropoda</taxon>
        <taxon>Hexapoda</taxon>
        <taxon>Insecta</taxon>
        <taxon>Pterygota</taxon>
        <taxon>Neoptera</taxon>
        <taxon>Endopterygota</taxon>
        <taxon>Coleoptera</taxon>
        <taxon>Polyphaga</taxon>
        <taxon>Cucujiformia</taxon>
        <taxon>Chrysomeloidea</taxon>
        <taxon>Cerambycidae</taxon>
        <taxon>Lamiinae</taxon>
        <taxon>Monochamini</taxon>
        <taxon>Molorchus</taxon>
    </lineage>
</organism>
<keyword evidence="3" id="KW-1185">Reference proteome</keyword>
<sequence>MSHGTRGLPFGTELKSVALSSPTWNGSCRLSQAPCCGNAKHAGKRSPTDGTTSTLTPCRDRPAPIAQRHTAELTRCGLFNSAPESTRMKQEWSSTAVKAVLKTLFTTLMEK</sequence>
<comment type="caution">
    <text evidence="2">The sequence shown here is derived from an EMBL/GenBank/DDBJ whole genome shotgun (WGS) entry which is preliminary data.</text>
</comment>
<evidence type="ECO:0000313" key="2">
    <source>
        <dbReference type="EMBL" id="KAJ8985374.1"/>
    </source>
</evidence>
<accession>A0ABQ9K698</accession>
<gene>
    <name evidence="2" type="ORF">NQ317_008408</name>
</gene>
<dbReference type="Proteomes" id="UP001162164">
    <property type="component" value="Unassembled WGS sequence"/>
</dbReference>
<evidence type="ECO:0000256" key="1">
    <source>
        <dbReference type="SAM" id="MobiDB-lite"/>
    </source>
</evidence>
<reference evidence="2" key="1">
    <citation type="journal article" date="2023" name="Insect Mol. Biol.">
        <title>Genome sequencing provides insights into the evolution of gene families encoding plant cell wall-degrading enzymes in longhorned beetles.</title>
        <authorList>
            <person name="Shin N.R."/>
            <person name="Okamura Y."/>
            <person name="Kirsch R."/>
            <person name="Pauchet Y."/>
        </authorList>
    </citation>
    <scope>NUCLEOTIDE SEQUENCE</scope>
    <source>
        <strain evidence="2">MMC_N1</strain>
    </source>
</reference>
<dbReference type="EMBL" id="JAPWTJ010000016">
    <property type="protein sequence ID" value="KAJ8985374.1"/>
    <property type="molecule type" value="Genomic_DNA"/>
</dbReference>
<feature type="region of interest" description="Disordered" evidence="1">
    <location>
        <begin position="37"/>
        <end position="62"/>
    </location>
</feature>
<proteinExistence type="predicted"/>